<sequence length="87" mass="9245">MMPPTVQAVLQAVETAAPAAIRIEAATDPARFIVGQDRCGHWVAVEVHGRAGGLFRSREAAIGFAADETGHRPDAVLLSGTRIELRL</sequence>
<dbReference type="EMBL" id="CABFVH010000029">
    <property type="protein sequence ID" value="VUF14211.1"/>
    <property type="molecule type" value="Genomic_DNA"/>
</dbReference>
<keyword evidence="4" id="KW-1185">Reference proteome</keyword>
<reference evidence="1" key="2">
    <citation type="journal article" date="2021" name="Front. Microbiol.">
        <title>Comprehensive Comparative Genomics and Phenotyping of Methylobacterium Species.</title>
        <authorList>
            <person name="Alessa O."/>
            <person name="Ogura Y."/>
            <person name="Fujitani Y."/>
            <person name="Takami H."/>
            <person name="Hayashi T."/>
            <person name="Sahin N."/>
            <person name="Tani A."/>
        </authorList>
    </citation>
    <scope>NUCLEOTIDE SEQUENCE</scope>
    <source>
        <strain evidence="1">DSM 22415</strain>
    </source>
</reference>
<dbReference type="AlphaFoldDB" id="A0A564G3P2"/>
<dbReference type="RefSeq" id="WP_373321991.1">
    <property type="nucleotide sequence ID" value="NZ_BPQI01000103.1"/>
</dbReference>
<dbReference type="Proteomes" id="UP001055303">
    <property type="component" value="Unassembled WGS sequence"/>
</dbReference>
<evidence type="ECO:0000313" key="4">
    <source>
        <dbReference type="Proteomes" id="UP001055303"/>
    </source>
</evidence>
<reference evidence="1" key="3">
    <citation type="submission" date="2021-08" db="EMBL/GenBank/DDBJ databases">
        <authorList>
            <person name="Tani A."/>
            <person name="Ola A."/>
            <person name="Ogura Y."/>
            <person name="Katsura K."/>
            <person name="Hayashi T."/>
        </authorList>
    </citation>
    <scope>NUCLEOTIDE SEQUENCE</scope>
    <source>
        <strain evidence="1">DSM 22415</strain>
    </source>
</reference>
<reference evidence="2 3" key="1">
    <citation type="submission" date="2019-06" db="EMBL/GenBank/DDBJ databases">
        <authorList>
            <person name="Rodrigo-Torres L."/>
            <person name="Arahal R. D."/>
            <person name="Lucena T."/>
        </authorList>
    </citation>
    <scope>NUCLEOTIDE SEQUENCE [LARGE SCALE GENOMIC DNA]</scope>
    <source>
        <strain evidence="2 3">SW08-7</strain>
    </source>
</reference>
<proteinExistence type="predicted"/>
<gene>
    <name evidence="1" type="ORF">IFDJLNFL_3375</name>
    <name evidence="2" type="ORF">MTDSW087_03928</name>
</gene>
<accession>A0A564G3P2</accession>
<evidence type="ECO:0000313" key="2">
    <source>
        <dbReference type="EMBL" id="VUF14211.1"/>
    </source>
</evidence>
<organism evidence="2 3">
    <name type="scientific">Methylobacterium dankookense</name>
    <dbReference type="NCBI Taxonomy" id="560405"/>
    <lineage>
        <taxon>Bacteria</taxon>
        <taxon>Pseudomonadati</taxon>
        <taxon>Pseudomonadota</taxon>
        <taxon>Alphaproteobacteria</taxon>
        <taxon>Hyphomicrobiales</taxon>
        <taxon>Methylobacteriaceae</taxon>
        <taxon>Methylobacterium</taxon>
    </lineage>
</organism>
<protein>
    <submittedName>
        <fullName evidence="2">Uncharacterized protein</fullName>
    </submittedName>
</protein>
<evidence type="ECO:0000313" key="1">
    <source>
        <dbReference type="EMBL" id="GJD57473.1"/>
    </source>
</evidence>
<evidence type="ECO:0000313" key="3">
    <source>
        <dbReference type="Proteomes" id="UP000401717"/>
    </source>
</evidence>
<name>A0A564G3P2_9HYPH</name>
<dbReference type="EMBL" id="BPQI01000103">
    <property type="protein sequence ID" value="GJD57473.1"/>
    <property type="molecule type" value="Genomic_DNA"/>
</dbReference>
<dbReference type="Proteomes" id="UP000401717">
    <property type="component" value="Unassembled WGS sequence"/>
</dbReference>